<feature type="compositionally biased region" description="Polar residues" evidence="10">
    <location>
        <begin position="419"/>
        <end position="434"/>
    </location>
</feature>
<keyword evidence="3 12" id="KW-0732">Signal</keyword>
<name>A0A9W8NDP6_9PEZI</name>
<dbReference type="Gene3D" id="2.40.70.10">
    <property type="entry name" value="Acid Proteases"/>
    <property type="match status" value="2"/>
</dbReference>
<evidence type="ECO:0000256" key="9">
    <source>
        <dbReference type="RuleBase" id="RU000454"/>
    </source>
</evidence>
<dbReference type="InterPro" id="IPR021109">
    <property type="entry name" value="Peptidase_aspartic_dom_sf"/>
</dbReference>
<dbReference type="Pfam" id="PF00026">
    <property type="entry name" value="Asp"/>
    <property type="match status" value="1"/>
</dbReference>
<evidence type="ECO:0000259" key="13">
    <source>
        <dbReference type="PROSITE" id="PS51767"/>
    </source>
</evidence>
<dbReference type="PANTHER" id="PTHR47966:SF65">
    <property type="entry name" value="ASPARTIC-TYPE ENDOPEPTIDASE"/>
    <property type="match status" value="1"/>
</dbReference>
<dbReference type="AlphaFoldDB" id="A0A9W8NDP6"/>
<keyword evidence="11" id="KW-0812">Transmembrane</keyword>
<feature type="signal peptide" evidence="12">
    <location>
        <begin position="1"/>
        <end position="19"/>
    </location>
</feature>
<evidence type="ECO:0000256" key="2">
    <source>
        <dbReference type="ARBA" id="ARBA00022670"/>
    </source>
</evidence>
<dbReference type="EMBL" id="JANPWZ010000964">
    <property type="protein sequence ID" value="KAJ3570153.1"/>
    <property type="molecule type" value="Genomic_DNA"/>
</dbReference>
<reference evidence="14" key="1">
    <citation type="submission" date="2022-07" db="EMBL/GenBank/DDBJ databases">
        <title>Genome Sequence of Xylaria arbuscula.</title>
        <authorList>
            <person name="Buettner E."/>
        </authorList>
    </citation>
    <scope>NUCLEOTIDE SEQUENCE</scope>
    <source>
        <strain evidence="14">VT107</strain>
    </source>
</reference>
<accession>A0A9W8NDP6</accession>
<dbReference type="PRINTS" id="PR00792">
    <property type="entry name" value="PEPSIN"/>
</dbReference>
<comment type="caution">
    <text evidence="14">The sequence shown here is derived from an EMBL/GenBank/DDBJ whole genome shotgun (WGS) entry which is preliminary data.</text>
</comment>
<evidence type="ECO:0000313" key="15">
    <source>
        <dbReference type="Proteomes" id="UP001148614"/>
    </source>
</evidence>
<dbReference type="VEuPathDB" id="FungiDB:F4678DRAFT_415014"/>
<feature type="chain" id="PRO_5040820964" description="Probable aspartic-type endopeptidase OPSB" evidence="12">
    <location>
        <begin position="20"/>
        <end position="500"/>
    </location>
</feature>
<sequence>MRNVASLATTSLLVSAASAQVVQWDIQRRENPAPRLRKRADNSVEEVITNERMRGGYFASCTVGTPAQELTLQLDTGSSDIWVPATEASVCQDTSDGGGCTFGSFDYEKSSTLEEINDQFQISYVDGSHSTGDYIGETFGIGNIKLTNVTMGLGLDTDISYGLVGVGYALNEASVSQTRQIYDNLPVVMRNEGHIKTNAYSLWLNDLDASKGNILFGGIDTEKYTGDLVRVNVDEDARAQNFTSFQVRLTSLEAHSSSGDDALTSASFPIPVVLDSGTTFSYLPTDIVTEIWQEVGAEYTVVSSDGSAVPLLPCDFGSSGNYFSFGFGGEGGPVIKVGMDELVIPVQGKFTSGQYKGLDACQFGIQNFTSDPYLLGDTFLRSAYVVYDLENNEIAMAPTDFNSTKSNVVAFPSRGAEIPSSTPAPSQDATNSGPSDEPNYAAQKGFQDTSGSSNSGSGSSSNDDDDSAASLPPALDLTQFAVMGASIGLAMFGGGMFLLF</sequence>
<protein>
    <recommendedName>
        <fullName evidence="7">Probable aspartic-type endopeptidase OPSB</fullName>
    </recommendedName>
    <alternativeName>
        <fullName evidence="6">Probable aspartic-type endopeptidase opsB</fullName>
    </alternativeName>
</protein>
<dbReference type="InterPro" id="IPR033121">
    <property type="entry name" value="PEPTIDASE_A1"/>
</dbReference>
<evidence type="ECO:0000313" key="14">
    <source>
        <dbReference type="EMBL" id="KAJ3570153.1"/>
    </source>
</evidence>
<evidence type="ECO:0000256" key="7">
    <source>
        <dbReference type="ARBA" id="ARBA00068059"/>
    </source>
</evidence>
<evidence type="ECO:0000256" key="6">
    <source>
        <dbReference type="ARBA" id="ARBA00067536"/>
    </source>
</evidence>
<feature type="compositionally biased region" description="Low complexity" evidence="10">
    <location>
        <begin position="450"/>
        <end position="461"/>
    </location>
</feature>
<feature type="active site" evidence="8">
    <location>
        <position position="75"/>
    </location>
</feature>
<proteinExistence type="inferred from homology"/>
<evidence type="ECO:0000256" key="4">
    <source>
        <dbReference type="ARBA" id="ARBA00022750"/>
    </source>
</evidence>
<feature type="region of interest" description="Disordered" evidence="10">
    <location>
        <begin position="414"/>
        <end position="470"/>
    </location>
</feature>
<keyword evidence="5 9" id="KW-0378">Hydrolase</keyword>
<feature type="active site" evidence="8">
    <location>
        <position position="275"/>
    </location>
</feature>
<dbReference type="PANTHER" id="PTHR47966">
    <property type="entry name" value="BETA-SITE APP-CLEAVING ENZYME, ISOFORM A-RELATED"/>
    <property type="match status" value="1"/>
</dbReference>
<dbReference type="InterPro" id="IPR001461">
    <property type="entry name" value="Aspartic_peptidase_A1"/>
</dbReference>
<dbReference type="FunFam" id="2.40.70.10:FF:000011">
    <property type="entry name" value="Aspartic protease"/>
    <property type="match status" value="1"/>
</dbReference>
<keyword evidence="4 9" id="KW-0064">Aspartyl protease</keyword>
<keyword evidence="15" id="KW-1185">Reference proteome</keyword>
<comment type="similarity">
    <text evidence="1 9">Belongs to the peptidase A1 family.</text>
</comment>
<dbReference type="GO" id="GO:0004190">
    <property type="term" value="F:aspartic-type endopeptidase activity"/>
    <property type="evidence" value="ECO:0007669"/>
    <property type="project" value="UniProtKB-KW"/>
</dbReference>
<dbReference type="PROSITE" id="PS51767">
    <property type="entry name" value="PEPTIDASE_A1"/>
    <property type="match status" value="1"/>
</dbReference>
<dbReference type="GO" id="GO:0006508">
    <property type="term" value="P:proteolysis"/>
    <property type="evidence" value="ECO:0007669"/>
    <property type="project" value="UniProtKB-KW"/>
</dbReference>
<dbReference type="Proteomes" id="UP001148614">
    <property type="component" value="Unassembled WGS sequence"/>
</dbReference>
<dbReference type="InterPro" id="IPR001969">
    <property type="entry name" value="Aspartic_peptidase_AS"/>
</dbReference>
<gene>
    <name evidence="14" type="ORF">NPX13_g5827</name>
</gene>
<feature type="domain" description="Peptidase A1" evidence="13">
    <location>
        <begin position="57"/>
        <end position="397"/>
    </location>
</feature>
<evidence type="ECO:0000256" key="10">
    <source>
        <dbReference type="SAM" id="MobiDB-lite"/>
    </source>
</evidence>
<feature type="transmembrane region" description="Helical" evidence="11">
    <location>
        <begin position="480"/>
        <end position="499"/>
    </location>
</feature>
<keyword evidence="11" id="KW-0472">Membrane</keyword>
<evidence type="ECO:0000256" key="3">
    <source>
        <dbReference type="ARBA" id="ARBA00022729"/>
    </source>
</evidence>
<keyword evidence="2 9" id="KW-0645">Protease</keyword>
<evidence type="ECO:0000256" key="11">
    <source>
        <dbReference type="SAM" id="Phobius"/>
    </source>
</evidence>
<dbReference type="InterPro" id="IPR033876">
    <property type="entry name" value="SAP-like"/>
</dbReference>
<evidence type="ECO:0000256" key="8">
    <source>
        <dbReference type="PIRSR" id="PIRSR601461-1"/>
    </source>
</evidence>
<evidence type="ECO:0000256" key="12">
    <source>
        <dbReference type="SAM" id="SignalP"/>
    </source>
</evidence>
<evidence type="ECO:0000256" key="1">
    <source>
        <dbReference type="ARBA" id="ARBA00007447"/>
    </source>
</evidence>
<evidence type="ECO:0000256" key="5">
    <source>
        <dbReference type="ARBA" id="ARBA00022801"/>
    </source>
</evidence>
<dbReference type="SUPFAM" id="SSF50630">
    <property type="entry name" value="Acid proteases"/>
    <property type="match status" value="1"/>
</dbReference>
<dbReference type="CDD" id="cd05474">
    <property type="entry name" value="SAP_like"/>
    <property type="match status" value="1"/>
</dbReference>
<keyword evidence="11" id="KW-1133">Transmembrane helix</keyword>
<dbReference type="PROSITE" id="PS00141">
    <property type="entry name" value="ASP_PROTEASE"/>
    <property type="match status" value="1"/>
</dbReference>
<organism evidence="14 15">
    <name type="scientific">Xylaria arbuscula</name>
    <dbReference type="NCBI Taxonomy" id="114810"/>
    <lineage>
        <taxon>Eukaryota</taxon>
        <taxon>Fungi</taxon>
        <taxon>Dikarya</taxon>
        <taxon>Ascomycota</taxon>
        <taxon>Pezizomycotina</taxon>
        <taxon>Sordariomycetes</taxon>
        <taxon>Xylariomycetidae</taxon>
        <taxon>Xylariales</taxon>
        <taxon>Xylariaceae</taxon>
        <taxon>Xylaria</taxon>
    </lineage>
</organism>